<sequence>MVQEQDIKYLITTKKILIAQPSHQRHSSSASKSRFIPRKPHTFRYPWKSTHHSRAQEQEIEYLVLVSTNNDFYQPSHKRSHQLQAVLRESSHLYENDKCMHSKALLSPEVLTAPSGMMVNEHIIAWYRDSACHKRASNRSVSSASNQHVSSYL</sequence>
<protein>
    <submittedName>
        <fullName evidence="1">Uncharacterized protein</fullName>
    </submittedName>
</protein>
<evidence type="ECO:0000313" key="1">
    <source>
        <dbReference type="EMBL" id="KAG8184471.1"/>
    </source>
</evidence>
<keyword evidence="2" id="KW-1185">Reference proteome</keyword>
<evidence type="ECO:0000313" key="2">
    <source>
        <dbReference type="Proteomes" id="UP000827092"/>
    </source>
</evidence>
<name>A0AAV6UMK3_9ARAC</name>
<gene>
    <name evidence="1" type="ORF">JTE90_002318</name>
</gene>
<organism evidence="1 2">
    <name type="scientific">Oedothorax gibbosus</name>
    <dbReference type="NCBI Taxonomy" id="931172"/>
    <lineage>
        <taxon>Eukaryota</taxon>
        <taxon>Metazoa</taxon>
        <taxon>Ecdysozoa</taxon>
        <taxon>Arthropoda</taxon>
        <taxon>Chelicerata</taxon>
        <taxon>Arachnida</taxon>
        <taxon>Araneae</taxon>
        <taxon>Araneomorphae</taxon>
        <taxon>Entelegynae</taxon>
        <taxon>Araneoidea</taxon>
        <taxon>Linyphiidae</taxon>
        <taxon>Erigoninae</taxon>
        <taxon>Oedothorax</taxon>
    </lineage>
</organism>
<proteinExistence type="predicted"/>
<dbReference type="Proteomes" id="UP000827092">
    <property type="component" value="Unassembled WGS sequence"/>
</dbReference>
<dbReference type="EMBL" id="JAFNEN010000372">
    <property type="protein sequence ID" value="KAG8184471.1"/>
    <property type="molecule type" value="Genomic_DNA"/>
</dbReference>
<accession>A0AAV6UMK3</accession>
<reference evidence="1 2" key="1">
    <citation type="journal article" date="2022" name="Nat. Ecol. Evol.">
        <title>A masculinizing supergene underlies an exaggerated male reproductive morph in a spider.</title>
        <authorList>
            <person name="Hendrickx F."/>
            <person name="De Corte Z."/>
            <person name="Sonet G."/>
            <person name="Van Belleghem S.M."/>
            <person name="Kostlbacher S."/>
            <person name="Vangestel C."/>
        </authorList>
    </citation>
    <scope>NUCLEOTIDE SEQUENCE [LARGE SCALE GENOMIC DNA]</scope>
    <source>
        <strain evidence="1">W744_W776</strain>
    </source>
</reference>
<dbReference type="AlphaFoldDB" id="A0AAV6UMK3"/>
<comment type="caution">
    <text evidence="1">The sequence shown here is derived from an EMBL/GenBank/DDBJ whole genome shotgun (WGS) entry which is preliminary data.</text>
</comment>